<dbReference type="PANTHER" id="PTHR37984">
    <property type="entry name" value="PROTEIN CBG26694"/>
    <property type="match status" value="1"/>
</dbReference>
<dbReference type="InterPro" id="IPR001584">
    <property type="entry name" value="Integrase_cat-core"/>
</dbReference>
<dbReference type="InterPro" id="IPR012337">
    <property type="entry name" value="RNaseH-like_sf"/>
</dbReference>
<feature type="region of interest" description="Disordered" evidence="1">
    <location>
        <begin position="153"/>
        <end position="174"/>
    </location>
</feature>
<dbReference type="Gene3D" id="3.30.420.10">
    <property type="entry name" value="Ribonuclease H-like superfamily/Ribonuclease H"/>
    <property type="match status" value="1"/>
</dbReference>
<protein>
    <recommendedName>
        <fullName evidence="2">Integrase catalytic domain-containing protein</fullName>
    </recommendedName>
</protein>
<organism evidence="3 4">
    <name type="scientific">Peronospora matthiolae</name>
    <dbReference type="NCBI Taxonomy" id="2874970"/>
    <lineage>
        <taxon>Eukaryota</taxon>
        <taxon>Sar</taxon>
        <taxon>Stramenopiles</taxon>
        <taxon>Oomycota</taxon>
        <taxon>Peronosporomycetes</taxon>
        <taxon>Peronosporales</taxon>
        <taxon>Peronosporaceae</taxon>
        <taxon>Peronospora</taxon>
    </lineage>
</organism>
<evidence type="ECO:0000259" key="2">
    <source>
        <dbReference type="PROSITE" id="PS50994"/>
    </source>
</evidence>
<dbReference type="PROSITE" id="PS50994">
    <property type="entry name" value="INTEGRASE"/>
    <property type="match status" value="1"/>
</dbReference>
<dbReference type="PANTHER" id="PTHR37984:SF15">
    <property type="entry name" value="INTEGRASE CATALYTIC DOMAIN-CONTAINING PROTEIN"/>
    <property type="match status" value="1"/>
</dbReference>
<accession>A0AAV1U229</accession>
<dbReference type="InterPro" id="IPR036397">
    <property type="entry name" value="RNaseH_sf"/>
</dbReference>
<dbReference type="AlphaFoldDB" id="A0AAV1U229"/>
<gene>
    <name evidence="3" type="ORF">PM001_LOCUS12873</name>
</gene>
<evidence type="ECO:0000313" key="4">
    <source>
        <dbReference type="Proteomes" id="UP001162060"/>
    </source>
</evidence>
<evidence type="ECO:0000256" key="1">
    <source>
        <dbReference type="SAM" id="MobiDB-lite"/>
    </source>
</evidence>
<dbReference type="EMBL" id="CAKLBY020000114">
    <property type="protein sequence ID" value="CAK7927723.1"/>
    <property type="molecule type" value="Genomic_DNA"/>
</dbReference>
<proteinExistence type="predicted"/>
<evidence type="ECO:0000313" key="3">
    <source>
        <dbReference type="EMBL" id="CAK7927723.1"/>
    </source>
</evidence>
<feature type="domain" description="Integrase catalytic" evidence="2">
    <location>
        <begin position="1"/>
        <end position="124"/>
    </location>
</feature>
<dbReference type="GO" id="GO:0015074">
    <property type="term" value="P:DNA integration"/>
    <property type="evidence" value="ECO:0007669"/>
    <property type="project" value="InterPro"/>
</dbReference>
<dbReference type="Proteomes" id="UP001162060">
    <property type="component" value="Unassembled WGS sequence"/>
</dbReference>
<feature type="compositionally biased region" description="Acidic residues" evidence="1">
    <location>
        <begin position="153"/>
        <end position="169"/>
    </location>
</feature>
<dbReference type="SUPFAM" id="SSF53098">
    <property type="entry name" value="Ribonuclease H-like"/>
    <property type="match status" value="1"/>
</dbReference>
<dbReference type="InterPro" id="IPR050951">
    <property type="entry name" value="Retrovirus_Pol_polyprotein"/>
</dbReference>
<reference evidence="3" key="1">
    <citation type="submission" date="2024-01" db="EMBL/GenBank/DDBJ databases">
        <authorList>
            <person name="Webb A."/>
        </authorList>
    </citation>
    <scope>NUCLEOTIDE SEQUENCE</scope>
    <source>
        <strain evidence="3">Pm1</strain>
    </source>
</reference>
<comment type="caution">
    <text evidence="3">The sequence shown here is derived from an EMBL/GenBank/DDBJ whole genome shotgun (WGS) entry which is preliminary data.</text>
</comment>
<name>A0AAV1U229_9STRA</name>
<dbReference type="GO" id="GO:0003676">
    <property type="term" value="F:nucleic acid binding"/>
    <property type="evidence" value="ECO:0007669"/>
    <property type="project" value="InterPro"/>
</dbReference>
<sequence>MVHLVAVPETITASGCACVFIDTIFRLHGLPRELVSDRDPRFTADFWRSVFKSLGTRLKMSASDHPESDGQTERANRVLEEILRGYVHSFKSWSELLPMVEFAINNSVHASTTHTPFYVNGLRHPRVPTLLERNSEVIAFDADIDNIDIEEDDASESAEALTEDNDPSESAEALTEEKVVVAAVRSQHTEANESSDEFILARETVVRFVQDSIAEAVDKQKAKR</sequence>